<feature type="transmembrane region" description="Helical" evidence="6">
    <location>
        <begin position="336"/>
        <end position="359"/>
    </location>
</feature>
<feature type="transmembrane region" description="Helical" evidence="6">
    <location>
        <begin position="253"/>
        <end position="272"/>
    </location>
</feature>
<dbReference type="CDD" id="cd06173">
    <property type="entry name" value="MFS_MefA_like"/>
    <property type="match status" value="1"/>
</dbReference>
<protein>
    <submittedName>
        <fullName evidence="8">MFS transporter</fullName>
    </submittedName>
</protein>
<accession>A0ABT6WTD7</accession>
<evidence type="ECO:0000313" key="9">
    <source>
        <dbReference type="Proteomes" id="UP001241758"/>
    </source>
</evidence>
<comment type="caution">
    <text evidence="8">The sequence shown here is derived from an EMBL/GenBank/DDBJ whole genome shotgun (WGS) entry which is preliminary data.</text>
</comment>
<keyword evidence="2" id="KW-1003">Cell membrane</keyword>
<evidence type="ECO:0000256" key="4">
    <source>
        <dbReference type="ARBA" id="ARBA00022989"/>
    </source>
</evidence>
<organism evidence="8 9">
    <name type="scientific">Actinoplanes sandaracinus</name>
    <dbReference type="NCBI Taxonomy" id="3045177"/>
    <lineage>
        <taxon>Bacteria</taxon>
        <taxon>Bacillati</taxon>
        <taxon>Actinomycetota</taxon>
        <taxon>Actinomycetes</taxon>
        <taxon>Micromonosporales</taxon>
        <taxon>Micromonosporaceae</taxon>
        <taxon>Actinoplanes</taxon>
    </lineage>
</organism>
<dbReference type="InterPro" id="IPR011701">
    <property type="entry name" value="MFS"/>
</dbReference>
<feature type="transmembrane region" description="Helical" evidence="6">
    <location>
        <begin position="168"/>
        <end position="192"/>
    </location>
</feature>
<dbReference type="PANTHER" id="PTHR23513">
    <property type="entry name" value="INTEGRAL MEMBRANE EFFLUX PROTEIN-RELATED"/>
    <property type="match status" value="1"/>
</dbReference>
<sequence>MTVTQQSVPRRPAPREGARDFRLFATGDLVSQLGSQVTLFALPLLAVTVLSSSGAGVGLLQACYTVPFFVLPLFAGVWVERRARRPIMIGLDAGRAALVLSIPVAAALDVLSLPLLCVAALAGGAMTVGYDVAAAAYLPRLVAPAALDRANSRILANQAVGATTGPALAGWMASLIGLAATLLADFASYLVAMTMLLLIRRREPAAAGPAAVDAAGPAAVDAPQRRNLRRELSEGLRAVLGNPPVRAVALHAAVYNAGIELITVAFLIHFVHDLGYGGAAYGVVLTLGGVGAIIGALTAPALIARVGYGRALLTALVFSTTVYFVLPAAGGSVLTATALCGAAFLIGCAGAAAGGVVAVTVRQRTTAPELHARMTATYRLIALGAVPIAAAVAGVLADTIGARATLWLAPIVLLLSVLPATVAPLRRLRQLPD</sequence>
<keyword evidence="5 6" id="KW-0472">Membrane</keyword>
<feature type="transmembrane region" description="Helical" evidence="6">
    <location>
        <begin position="380"/>
        <end position="400"/>
    </location>
</feature>
<dbReference type="PROSITE" id="PS50850">
    <property type="entry name" value="MFS"/>
    <property type="match status" value="1"/>
</dbReference>
<feature type="transmembrane region" description="Helical" evidence="6">
    <location>
        <begin position="311"/>
        <end position="330"/>
    </location>
</feature>
<dbReference type="PANTHER" id="PTHR23513:SF6">
    <property type="entry name" value="MAJOR FACILITATOR SUPERFAMILY ASSOCIATED DOMAIN-CONTAINING PROTEIN"/>
    <property type="match status" value="1"/>
</dbReference>
<keyword evidence="4 6" id="KW-1133">Transmembrane helix</keyword>
<keyword evidence="3 6" id="KW-0812">Transmembrane</keyword>
<feature type="transmembrane region" description="Helical" evidence="6">
    <location>
        <begin position="406"/>
        <end position="425"/>
    </location>
</feature>
<evidence type="ECO:0000256" key="5">
    <source>
        <dbReference type="ARBA" id="ARBA00023136"/>
    </source>
</evidence>
<evidence type="ECO:0000256" key="6">
    <source>
        <dbReference type="SAM" id="Phobius"/>
    </source>
</evidence>
<feature type="transmembrane region" description="Helical" evidence="6">
    <location>
        <begin position="100"/>
        <end position="122"/>
    </location>
</feature>
<feature type="domain" description="Major facilitator superfamily (MFS) profile" evidence="7">
    <location>
        <begin position="244"/>
        <end position="433"/>
    </location>
</feature>
<dbReference type="Gene3D" id="1.20.1250.20">
    <property type="entry name" value="MFS general substrate transporter like domains"/>
    <property type="match status" value="1"/>
</dbReference>
<dbReference type="SUPFAM" id="SSF103473">
    <property type="entry name" value="MFS general substrate transporter"/>
    <property type="match status" value="1"/>
</dbReference>
<dbReference type="InterPro" id="IPR020846">
    <property type="entry name" value="MFS_dom"/>
</dbReference>
<keyword evidence="9" id="KW-1185">Reference proteome</keyword>
<dbReference type="InterPro" id="IPR036259">
    <property type="entry name" value="MFS_trans_sf"/>
</dbReference>
<comment type="subcellular location">
    <subcellularLocation>
        <location evidence="1">Cell membrane</location>
        <topology evidence="1">Multi-pass membrane protein</topology>
    </subcellularLocation>
</comment>
<name>A0ABT6WTD7_9ACTN</name>
<evidence type="ECO:0000256" key="2">
    <source>
        <dbReference type="ARBA" id="ARBA00022475"/>
    </source>
</evidence>
<gene>
    <name evidence="8" type="ORF">QLQ12_30770</name>
</gene>
<dbReference type="Proteomes" id="UP001241758">
    <property type="component" value="Unassembled WGS sequence"/>
</dbReference>
<feature type="transmembrane region" description="Helical" evidence="6">
    <location>
        <begin position="278"/>
        <end position="299"/>
    </location>
</feature>
<dbReference type="RefSeq" id="WP_282764013.1">
    <property type="nucleotide sequence ID" value="NZ_JASCTH010000023.1"/>
</dbReference>
<evidence type="ECO:0000256" key="3">
    <source>
        <dbReference type="ARBA" id="ARBA00022692"/>
    </source>
</evidence>
<evidence type="ECO:0000256" key="1">
    <source>
        <dbReference type="ARBA" id="ARBA00004651"/>
    </source>
</evidence>
<reference evidence="8 9" key="1">
    <citation type="submission" date="2023-05" db="EMBL/GenBank/DDBJ databases">
        <title>Actinoplanes sp. NEAU-A12 genome sequencing.</title>
        <authorList>
            <person name="Wang Z.-S."/>
        </authorList>
    </citation>
    <scope>NUCLEOTIDE SEQUENCE [LARGE SCALE GENOMIC DNA]</scope>
    <source>
        <strain evidence="8 9">NEAU-A12</strain>
    </source>
</reference>
<dbReference type="EMBL" id="JASCTH010000023">
    <property type="protein sequence ID" value="MDI6103006.1"/>
    <property type="molecule type" value="Genomic_DNA"/>
</dbReference>
<proteinExistence type="predicted"/>
<dbReference type="Pfam" id="PF07690">
    <property type="entry name" value="MFS_1"/>
    <property type="match status" value="1"/>
</dbReference>
<feature type="transmembrane region" description="Helical" evidence="6">
    <location>
        <begin position="21"/>
        <end position="46"/>
    </location>
</feature>
<evidence type="ECO:0000259" key="7">
    <source>
        <dbReference type="PROSITE" id="PS50850"/>
    </source>
</evidence>
<feature type="transmembrane region" description="Helical" evidence="6">
    <location>
        <begin position="58"/>
        <end position="79"/>
    </location>
</feature>
<evidence type="ECO:0000313" key="8">
    <source>
        <dbReference type="EMBL" id="MDI6103006.1"/>
    </source>
</evidence>